<comment type="caution">
    <text evidence="1">The sequence shown here is derived from an EMBL/GenBank/DDBJ whole genome shotgun (WGS) entry which is preliminary data.</text>
</comment>
<proteinExistence type="predicted"/>
<protein>
    <submittedName>
        <fullName evidence="1">Uncharacterized protein</fullName>
    </submittedName>
</protein>
<dbReference type="EMBL" id="MU001496">
    <property type="protein sequence ID" value="KAF2447881.1"/>
    <property type="molecule type" value="Genomic_DNA"/>
</dbReference>
<evidence type="ECO:0000313" key="2">
    <source>
        <dbReference type="Proteomes" id="UP000799764"/>
    </source>
</evidence>
<evidence type="ECO:0000313" key="1">
    <source>
        <dbReference type="EMBL" id="KAF2447881.1"/>
    </source>
</evidence>
<organism evidence="1 2">
    <name type="scientific">Karstenula rhodostoma CBS 690.94</name>
    <dbReference type="NCBI Taxonomy" id="1392251"/>
    <lineage>
        <taxon>Eukaryota</taxon>
        <taxon>Fungi</taxon>
        <taxon>Dikarya</taxon>
        <taxon>Ascomycota</taxon>
        <taxon>Pezizomycotina</taxon>
        <taxon>Dothideomycetes</taxon>
        <taxon>Pleosporomycetidae</taxon>
        <taxon>Pleosporales</taxon>
        <taxon>Massarineae</taxon>
        <taxon>Didymosphaeriaceae</taxon>
        <taxon>Karstenula</taxon>
    </lineage>
</organism>
<dbReference type="Proteomes" id="UP000799764">
    <property type="component" value="Unassembled WGS sequence"/>
</dbReference>
<dbReference type="AlphaFoldDB" id="A0A9P4PS57"/>
<keyword evidence="2" id="KW-1185">Reference proteome</keyword>
<dbReference type="OrthoDB" id="2823490at2759"/>
<sequence>MDSRDRLLSIPRELRDEIITLVLTHHHPSPQTTAEVEAQARKNLWGDSVYYLADPGSYTANAPALLLVNKQLRSETRSALERLDLAHEIEFKFVNEQYLAPTWTLIPTPTKHYKRVHASFQSMGAWHHPALPSKFTGNPWKTGDGGPPTYVWIFYHTLGHFLTYGVDASRAEAPPGIVSVERLELDFIDPKETHLLPPENDSMTIWAARCRRSGSRRPRNPEGPELLRPEWLASDLTRYMHACFGMSYHFARYARMLHGRIGTMVAKVNGNVIDDIDVGQLLAELKFNNSFGNVDRAKRVETWISWKEEAQEQRKKHGLKTVEFEDGWKEEARKRAAEYYEKNPSQW</sequence>
<name>A0A9P4PS57_9PLEO</name>
<gene>
    <name evidence="1" type="ORF">P171DRAFT_429480</name>
</gene>
<reference evidence="1" key="1">
    <citation type="journal article" date="2020" name="Stud. Mycol.">
        <title>101 Dothideomycetes genomes: a test case for predicting lifestyles and emergence of pathogens.</title>
        <authorList>
            <person name="Haridas S."/>
            <person name="Albert R."/>
            <person name="Binder M."/>
            <person name="Bloem J."/>
            <person name="Labutti K."/>
            <person name="Salamov A."/>
            <person name="Andreopoulos B."/>
            <person name="Baker S."/>
            <person name="Barry K."/>
            <person name="Bills G."/>
            <person name="Bluhm B."/>
            <person name="Cannon C."/>
            <person name="Castanera R."/>
            <person name="Culley D."/>
            <person name="Daum C."/>
            <person name="Ezra D."/>
            <person name="Gonzalez J."/>
            <person name="Henrissat B."/>
            <person name="Kuo A."/>
            <person name="Liang C."/>
            <person name="Lipzen A."/>
            <person name="Lutzoni F."/>
            <person name="Magnuson J."/>
            <person name="Mondo S."/>
            <person name="Nolan M."/>
            <person name="Ohm R."/>
            <person name="Pangilinan J."/>
            <person name="Park H.-J."/>
            <person name="Ramirez L."/>
            <person name="Alfaro M."/>
            <person name="Sun H."/>
            <person name="Tritt A."/>
            <person name="Yoshinaga Y."/>
            <person name="Zwiers L.-H."/>
            <person name="Turgeon B."/>
            <person name="Goodwin S."/>
            <person name="Spatafora J."/>
            <person name="Crous P."/>
            <person name="Grigoriev I."/>
        </authorList>
    </citation>
    <scope>NUCLEOTIDE SEQUENCE</scope>
    <source>
        <strain evidence="1">CBS 690.94</strain>
    </source>
</reference>
<accession>A0A9P4PS57</accession>